<evidence type="ECO:0000256" key="2">
    <source>
        <dbReference type="ARBA" id="ARBA00008929"/>
    </source>
</evidence>
<evidence type="ECO:0000313" key="8">
    <source>
        <dbReference type="EMBL" id="HGH62220.1"/>
    </source>
</evidence>
<feature type="transmembrane region" description="Helical" evidence="7">
    <location>
        <begin position="137"/>
        <end position="160"/>
    </location>
</feature>
<keyword evidence="6 7" id="KW-0472">Membrane</keyword>
<feature type="transmembrane region" description="Helical" evidence="7">
    <location>
        <begin position="58"/>
        <end position="82"/>
    </location>
</feature>
<dbReference type="InterPro" id="IPR005614">
    <property type="entry name" value="NrfD-like"/>
</dbReference>
<keyword evidence="5 7" id="KW-1133">Transmembrane helix</keyword>
<dbReference type="AlphaFoldDB" id="A0A7C4ATL8"/>
<keyword evidence="3" id="KW-1003">Cell membrane</keyword>
<comment type="caution">
    <text evidence="8">The sequence shown here is derived from an EMBL/GenBank/DDBJ whole genome shotgun (WGS) entry which is preliminary data.</text>
</comment>
<dbReference type="Gene3D" id="1.20.1630.10">
    <property type="entry name" value="Formate dehydrogenase/DMSO reductase domain"/>
    <property type="match status" value="1"/>
</dbReference>
<dbReference type="Pfam" id="PF03916">
    <property type="entry name" value="NrfD"/>
    <property type="match status" value="1"/>
</dbReference>
<dbReference type="EMBL" id="DTGT01000425">
    <property type="protein sequence ID" value="HGH62220.1"/>
    <property type="molecule type" value="Genomic_DNA"/>
</dbReference>
<feature type="transmembrane region" description="Helical" evidence="7">
    <location>
        <begin position="214"/>
        <end position="232"/>
    </location>
</feature>
<dbReference type="InterPro" id="IPR054823">
    <property type="entry name" value="DsrP-like"/>
</dbReference>
<feature type="transmembrane region" description="Helical" evidence="7">
    <location>
        <begin position="12"/>
        <end position="38"/>
    </location>
</feature>
<evidence type="ECO:0000256" key="7">
    <source>
        <dbReference type="SAM" id="Phobius"/>
    </source>
</evidence>
<feature type="transmembrane region" description="Helical" evidence="7">
    <location>
        <begin position="91"/>
        <end position="112"/>
    </location>
</feature>
<evidence type="ECO:0000256" key="1">
    <source>
        <dbReference type="ARBA" id="ARBA00004651"/>
    </source>
</evidence>
<feature type="transmembrane region" description="Helical" evidence="7">
    <location>
        <begin position="366"/>
        <end position="388"/>
    </location>
</feature>
<reference evidence="8" key="1">
    <citation type="journal article" date="2020" name="mSystems">
        <title>Genome- and Community-Level Interaction Insights into Carbon Utilization and Element Cycling Functions of Hydrothermarchaeota in Hydrothermal Sediment.</title>
        <authorList>
            <person name="Zhou Z."/>
            <person name="Liu Y."/>
            <person name="Xu W."/>
            <person name="Pan J."/>
            <person name="Luo Z.H."/>
            <person name="Li M."/>
        </authorList>
    </citation>
    <scope>NUCLEOTIDE SEQUENCE [LARGE SCALE GENOMIC DNA]</scope>
    <source>
        <strain evidence="8">SpSt-769</strain>
    </source>
</reference>
<comment type="similarity">
    <text evidence="2">Belongs to the NrfD family.</text>
</comment>
<evidence type="ECO:0000256" key="5">
    <source>
        <dbReference type="ARBA" id="ARBA00022989"/>
    </source>
</evidence>
<comment type="subcellular location">
    <subcellularLocation>
        <location evidence="1">Cell membrane</location>
        <topology evidence="1">Multi-pass membrane protein</topology>
    </subcellularLocation>
</comment>
<gene>
    <name evidence="8" type="ORF">ENV54_13085</name>
</gene>
<dbReference type="GO" id="GO:0005886">
    <property type="term" value="C:plasma membrane"/>
    <property type="evidence" value="ECO:0007669"/>
    <property type="project" value="UniProtKB-SubCell"/>
</dbReference>
<accession>A0A7C4ATL8</accession>
<protein>
    <submittedName>
        <fullName evidence="8">Polysulfide reductase</fullName>
    </submittedName>
</protein>
<organism evidence="8">
    <name type="scientific">Desulfomonile tiedjei</name>
    <dbReference type="NCBI Taxonomy" id="2358"/>
    <lineage>
        <taxon>Bacteria</taxon>
        <taxon>Pseudomonadati</taxon>
        <taxon>Thermodesulfobacteriota</taxon>
        <taxon>Desulfomonilia</taxon>
        <taxon>Desulfomonilales</taxon>
        <taxon>Desulfomonilaceae</taxon>
        <taxon>Desulfomonile</taxon>
    </lineage>
</organism>
<proteinExistence type="inferred from homology"/>
<dbReference type="NCBIfam" id="NF045798">
    <property type="entry name" value="DsrP"/>
    <property type="match status" value="1"/>
</dbReference>
<feature type="transmembrane region" description="Helical" evidence="7">
    <location>
        <begin position="294"/>
        <end position="314"/>
    </location>
</feature>
<feature type="transmembrane region" description="Helical" evidence="7">
    <location>
        <begin position="326"/>
        <end position="346"/>
    </location>
</feature>
<sequence>MKHFVTQAIKRIVIGSPLYYAWLVLLMVLAGLGIAAYVKQLQTGLIVTGMTSYVSWGFYLGNFTFLVGVAAAAVLLIIPAYLYDFGPIKEIVIVGEVLAVTALLMCMMFVTADLGRPDRLWHLFPGLGILNLPRSMLAWDIVVLNGYLFLNVFIPAYILYKAYNEEEVNYRFLLPFILLSIPWAVSIHTVTAFIYNGLAARPFWNASILAPRFLASAFCSGPALIILLYQIVRHYTSFHVKDEALFKIAEMISIAMALNLFLLGAEFFKELYSDTHHLSPLKYLYAGMEGKGRLVPWIWTAFGFNVAAFIIFLVPWTRKTFATLNLGCVLIIIGIWIEKGIGLIVPGFIPAPLGEVWEYAPTTLEIIVTIGIWSIGLFFLTLALRIILPIETGEFTKHTPAVPGAVAEGA</sequence>
<keyword evidence="4 7" id="KW-0812">Transmembrane</keyword>
<evidence type="ECO:0000256" key="6">
    <source>
        <dbReference type="ARBA" id="ARBA00023136"/>
    </source>
</evidence>
<evidence type="ECO:0000256" key="3">
    <source>
        <dbReference type="ARBA" id="ARBA00022475"/>
    </source>
</evidence>
<dbReference type="PANTHER" id="PTHR43044">
    <property type="match status" value="1"/>
</dbReference>
<evidence type="ECO:0000256" key="4">
    <source>
        <dbReference type="ARBA" id="ARBA00022692"/>
    </source>
</evidence>
<feature type="transmembrane region" description="Helical" evidence="7">
    <location>
        <begin position="172"/>
        <end position="194"/>
    </location>
</feature>
<dbReference type="PANTHER" id="PTHR43044:SF2">
    <property type="entry name" value="POLYSULPHIDE REDUCTASE NRFD"/>
    <property type="match status" value="1"/>
</dbReference>
<name>A0A7C4ATL8_9BACT</name>
<feature type="transmembrane region" description="Helical" evidence="7">
    <location>
        <begin position="244"/>
        <end position="265"/>
    </location>
</feature>